<dbReference type="InterPro" id="IPR051536">
    <property type="entry name" value="UDG_Type-4/5"/>
</dbReference>
<accession>A0ABW1TVE1</accession>
<evidence type="ECO:0000259" key="8">
    <source>
        <dbReference type="Pfam" id="PF03167"/>
    </source>
</evidence>
<comment type="caution">
    <text evidence="9">The sequence shown here is derived from an EMBL/GenBank/DDBJ whole genome shotgun (WGS) entry which is preliminary data.</text>
</comment>
<dbReference type="InterPro" id="IPR005122">
    <property type="entry name" value="Uracil-DNA_glycosylase-like"/>
</dbReference>
<keyword evidence="10" id="KW-1185">Reference proteome</keyword>
<keyword evidence="7" id="KW-0234">DNA repair</keyword>
<evidence type="ECO:0000256" key="3">
    <source>
        <dbReference type="ARBA" id="ARBA00022763"/>
    </source>
</evidence>
<dbReference type="Gene3D" id="3.40.470.10">
    <property type="entry name" value="Uracil-DNA glycosylase-like domain"/>
    <property type="match status" value="1"/>
</dbReference>
<feature type="domain" description="Uracil-DNA glycosylase-like" evidence="8">
    <location>
        <begin position="120"/>
        <end position="252"/>
    </location>
</feature>
<keyword evidence="1" id="KW-0004">4Fe-4S</keyword>
<reference evidence="10" key="1">
    <citation type="journal article" date="2019" name="Int. J. Syst. Evol. Microbiol.">
        <title>The Global Catalogue of Microorganisms (GCM) 10K type strain sequencing project: providing services to taxonomists for standard genome sequencing and annotation.</title>
        <authorList>
            <consortium name="The Broad Institute Genomics Platform"/>
            <consortium name="The Broad Institute Genome Sequencing Center for Infectious Disease"/>
            <person name="Wu L."/>
            <person name="Ma J."/>
        </authorList>
    </citation>
    <scope>NUCLEOTIDE SEQUENCE [LARGE SCALE GENOMIC DNA]</scope>
    <source>
        <strain evidence="10">CCUG 39402</strain>
    </source>
</reference>
<evidence type="ECO:0000256" key="7">
    <source>
        <dbReference type="ARBA" id="ARBA00023204"/>
    </source>
</evidence>
<protein>
    <submittedName>
        <fullName evidence="9">Uracil-DNA glycosylase family protein</fullName>
    </submittedName>
</protein>
<keyword evidence="3" id="KW-0227">DNA damage</keyword>
<evidence type="ECO:0000313" key="10">
    <source>
        <dbReference type="Proteomes" id="UP001596270"/>
    </source>
</evidence>
<dbReference type="Pfam" id="PF03167">
    <property type="entry name" value="UDG"/>
    <property type="match status" value="1"/>
</dbReference>
<keyword evidence="6" id="KW-0411">Iron-sulfur</keyword>
<dbReference type="Proteomes" id="UP001596270">
    <property type="component" value="Unassembled WGS sequence"/>
</dbReference>
<sequence length="267" mass="27606">MSLELDKRQRAMLREMGVRVWQPMDAVAAPVAAAALAPMPAGQPAAPAVAEKAVPVQSAVAIDSVAGRAQSAPAVAAFDQKMAPSRPAQPIQPDAGTEGAAAWNMGKALALYADAAHTDGPRWLVLAETPAAALQSDAFNPFDGDAGKLLDNMLRAARLHKAGAVTLAPLVRRGASDASLAAALPALVLEARPDVVLVMGRLAAQALLQSNEPFGKLRGQVHSLHGVQTIVTHDAPYLLRIPADKAKAWEDLCLAISVAGAARSRAA</sequence>
<keyword evidence="5" id="KW-0408">Iron</keyword>
<gene>
    <name evidence="9" type="ORF">ACFQND_09825</name>
</gene>
<dbReference type="EMBL" id="JBHSRS010000018">
    <property type="protein sequence ID" value="MFC6281529.1"/>
    <property type="molecule type" value="Genomic_DNA"/>
</dbReference>
<name>A0ABW1TVE1_9BURK</name>
<dbReference type="SUPFAM" id="SSF52141">
    <property type="entry name" value="Uracil-DNA glycosylase-like"/>
    <property type="match status" value="1"/>
</dbReference>
<evidence type="ECO:0000256" key="4">
    <source>
        <dbReference type="ARBA" id="ARBA00022801"/>
    </source>
</evidence>
<proteinExistence type="predicted"/>
<keyword evidence="4" id="KW-0378">Hydrolase</keyword>
<organism evidence="9 10">
    <name type="scientific">Polaromonas aquatica</name>
    <dbReference type="NCBI Taxonomy" id="332657"/>
    <lineage>
        <taxon>Bacteria</taxon>
        <taxon>Pseudomonadati</taxon>
        <taxon>Pseudomonadota</taxon>
        <taxon>Betaproteobacteria</taxon>
        <taxon>Burkholderiales</taxon>
        <taxon>Comamonadaceae</taxon>
        <taxon>Polaromonas</taxon>
    </lineage>
</organism>
<evidence type="ECO:0000313" key="9">
    <source>
        <dbReference type="EMBL" id="MFC6281529.1"/>
    </source>
</evidence>
<keyword evidence="2" id="KW-0479">Metal-binding</keyword>
<dbReference type="PANTHER" id="PTHR33693:SF1">
    <property type="entry name" value="TYPE-4 URACIL-DNA GLYCOSYLASE"/>
    <property type="match status" value="1"/>
</dbReference>
<dbReference type="RefSeq" id="WP_371437148.1">
    <property type="nucleotide sequence ID" value="NZ_JBHSRS010000018.1"/>
</dbReference>
<evidence type="ECO:0000256" key="5">
    <source>
        <dbReference type="ARBA" id="ARBA00023004"/>
    </source>
</evidence>
<evidence type="ECO:0000256" key="6">
    <source>
        <dbReference type="ARBA" id="ARBA00023014"/>
    </source>
</evidence>
<dbReference type="InterPro" id="IPR036895">
    <property type="entry name" value="Uracil-DNA_glycosylase-like_sf"/>
</dbReference>
<evidence type="ECO:0000256" key="2">
    <source>
        <dbReference type="ARBA" id="ARBA00022723"/>
    </source>
</evidence>
<evidence type="ECO:0000256" key="1">
    <source>
        <dbReference type="ARBA" id="ARBA00022485"/>
    </source>
</evidence>
<dbReference type="PANTHER" id="PTHR33693">
    <property type="entry name" value="TYPE-5 URACIL-DNA GLYCOSYLASE"/>
    <property type="match status" value="1"/>
</dbReference>